<accession>A0AAV3WUD8</accession>
<dbReference type="Proteomes" id="UP000887127">
    <property type="component" value="Unassembled WGS sequence"/>
</dbReference>
<organism evidence="2 3">
    <name type="scientific">Marinilactibacillus psychrotolerans</name>
    <dbReference type="NCBI Taxonomy" id="191770"/>
    <lineage>
        <taxon>Bacteria</taxon>
        <taxon>Bacillati</taxon>
        <taxon>Bacillota</taxon>
        <taxon>Bacilli</taxon>
        <taxon>Lactobacillales</taxon>
        <taxon>Carnobacteriaceae</taxon>
        <taxon>Marinilactibacillus</taxon>
    </lineage>
</organism>
<keyword evidence="1" id="KW-0472">Membrane</keyword>
<dbReference type="EMBL" id="BKBI01000008">
    <property type="protein sequence ID" value="GEQ35702.1"/>
    <property type="molecule type" value="Genomic_DNA"/>
</dbReference>
<sequence>MIHSYKKLVSILLAIFLLIVIIVFSPEYRLIGWIIPILSGIAINLAFVPFPSDKGKSVKTNKPYYLILPAAYTLGFMYISGIQAVNFFVIGFCLAQIYKRIRIKLSLKIST</sequence>
<evidence type="ECO:0000256" key="1">
    <source>
        <dbReference type="SAM" id="Phobius"/>
    </source>
</evidence>
<reference evidence="2" key="1">
    <citation type="submission" date="2019-08" db="EMBL/GenBank/DDBJ databases">
        <title>Marinilactibacillus psychrotolerans M13-2T whole genome sequencing project.</title>
        <authorList>
            <person name="Ishikawa M."/>
            <person name="Suzuki T."/>
            <person name="Matsutani M."/>
        </authorList>
    </citation>
    <scope>NUCLEOTIDE SEQUENCE</scope>
    <source>
        <strain evidence="2">M13-2T</strain>
    </source>
</reference>
<dbReference type="AlphaFoldDB" id="A0AAV3WUD8"/>
<dbReference type="RefSeq" id="WP_091760792.1">
    <property type="nucleotide sequence ID" value="NZ_BJVX01000006.1"/>
</dbReference>
<name>A0AAV3WUD8_9LACT</name>
<comment type="caution">
    <text evidence="2">The sequence shown here is derived from an EMBL/GenBank/DDBJ whole genome shotgun (WGS) entry which is preliminary data.</text>
</comment>
<proteinExistence type="predicted"/>
<keyword evidence="1" id="KW-0812">Transmembrane</keyword>
<evidence type="ECO:0000313" key="2">
    <source>
        <dbReference type="EMBL" id="GEQ35702.1"/>
    </source>
</evidence>
<evidence type="ECO:0000313" key="3">
    <source>
        <dbReference type="Proteomes" id="UP000887127"/>
    </source>
</evidence>
<keyword evidence="1" id="KW-1133">Transmembrane helix</keyword>
<feature type="transmembrane region" description="Helical" evidence="1">
    <location>
        <begin position="7"/>
        <end position="24"/>
    </location>
</feature>
<dbReference type="GeneID" id="96911184"/>
<feature type="transmembrane region" description="Helical" evidence="1">
    <location>
        <begin position="30"/>
        <end position="51"/>
    </location>
</feature>
<gene>
    <name evidence="2" type="ORF">M132T_12100</name>
</gene>
<protein>
    <submittedName>
        <fullName evidence="2">Uncharacterized protein</fullName>
    </submittedName>
</protein>